<reference evidence="2 3" key="1">
    <citation type="journal article" date="2018" name="Mol. Plant">
        <title>The genome of Artemisia annua provides insight into the evolution of Asteraceae family and artemisinin biosynthesis.</title>
        <authorList>
            <person name="Shen Q."/>
            <person name="Zhang L."/>
            <person name="Liao Z."/>
            <person name="Wang S."/>
            <person name="Yan T."/>
            <person name="Shi P."/>
            <person name="Liu M."/>
            <person name="Fu X."/>
            <person name="Pan Q."/>
            <person name="Wang Y."/>
            <person name="Lv Z."/>
            <person name="Lu X."/>
            <person name="Zhang F."/>
            <person name="Jiang W."/>
            <person name="Ma Y."/>
            <person name="Chen M."/>
            <person name="Hao X."/>
            <person name="Li L."/>
            <person name="Tang Y."/>
            <person name="Lv G."/>
            <person name="Zhou Y."/>
            <person name="Sun X."/>
            <person name="Brodelius P.E."/>
            <person name="Rose J.K.C."/>
            <person name="Tang K."/>
        </authorList>
    </citation>
    <scope>NUCLEOTIDE SEQUENCE [LARGE SCALE GENOMIC DNA]</scope>
    <source>
        <strain evidence="3">cv. Huhao1</strain>
        <tissue evidence="2">Leaf</tissue>
    </source>
</reference>
<keyword evidence="3" id="KW-1185">Reference proteome</keyword>
<feature type="compositionally biased region" description="Polar residues" evidence="1">
    <location>
        <begin position="101"/>
        <end position="120"/>
    </location>
</feature>
<dbReference type="OrthoDB" id="63379at2759"/>
<dbReference type="PANTHER" id="PTHR39741">
    <property type="entry name" value="F-BOX DOMAIN CONTAINING PROTEIN, EXPRESSED"/>
    <property type="match status" value="1"/>
</dbReference>
<evidence type="ECO:0000313" key="3">
    <source>
        <dbReference type="Proteomes" id="UP000245207"/>
    </source>
</evidence>
<feature type="compositionally biased region" description="Polar residues" evidence="1">
    <location>
        <begin position="39"/>
        <end position="74"/>
    </location>
</feature>
<dbReference type="PANTHER" id="PTHR39741:SF14">
    <property type="entry name" value="F-BOX DOMAIN-CONTAINING PROTEIN"/>
    <property type="match status" value="1"/>
</dbReference>
<proteinExistence type="predicted"/>
<dbReference type="AlphaFoldDB" id="A0A2U1PGL8"/>
<dbReference type="STRING" id="35608.A0A2U1PGL8"/>
<name>A0A2U1PGL8_ARTAN</name>
<comment type="caution">
    <text evidence="2">The sequence shown here is derived from an EMBL/GenBank/DDBJ whole genome shotgun (WGS) entry which is preliminary data.</text>
</comment>
<protein>
    <submittedName>
        <fullName evidence="2">F-box domain-containing protein</fullName>
    </submittedName>
</protein>
<accession>A0A2U1PGL8</accession>
<dbReference type="InterPro" id="IPR055336">
    <property type="entry name" value="At4g00755-like"/>
</dbReference>
<organism evidence="2 3">
    <name type="scientific">Artemisia annua</name>
    <name type="common">Sweet wormwood</name>
    <dbReference type="NCBI Taxonomy" id="35608"/>
    <lineage>
        <taxon>Eukaryota</taxon>
        <taxon>Viridiplantae</taxon>
        <taxon>Streptophyta</taxon>
        <taxon>Embryophyta</taxon>
        <taxon>Tracheophyta</taxon>
        <taxon>Spermatophyta</taxon>
        <taxon>Magnoliopsida</taxon>
        <taxon>eudicotyledons</taxon>
        <taxon>Gunneridae</taxon>
        <taxon>Pentapetalae</taxon>
        <taxon>asterids</taxon>
        <taxon>campanulids</taxon>
        <taxon>Asterales</taxon>
        <taxon>Asteraceae</taxon>
        <taxon>Asteroideae</taxon>
        <taxon>Anthemideae</taxon>
        <taxon>Artemisiinae</taxon>
        <taxon>Artemisia</taxon>
    </lineage>
</organism>
<feature type="compositionally biased region" description="Low complexity" evidence="1">
    <location>
        <begin position="121"/>
        <end position="138"/>
    </location>
</feature>
<feature type="region of interest" description="Disordered" evidence="1">
    <location>
        <begin position="91"/>
        <end position="143"/>
    </location>
</feature>
<evidence type="ECO:0000256" key="1">
    <source>
        <dbReference type="SAM" id="MobiDB-lite"/>
    </source>
</evidence>
<dbReference type="Proteomes" id="UP000245207">
    <property type="component" value="Unassembled WGS sequence"/>
</dbReference>
<sequence>MEGGSATGSFRATADHVGNNLNIKSGGQDSGVAAGSINKGVTGSINVNSKPVTNTSESPTEVIPTQVNATSSAPTKVDGIRFQKPKVSYYYRPVTKPKNGGASTSKPSVQSNTGSPTVNASSTCNEPTTNPTSSTAPPRDNKDINLVDLKNSFDALKEKDSILEPIASIAYVAEATYNSEPASVDPHNNTFEREHKTYASLLLACTSFQLDSCLGYPASASSTNNYPKESFINTMNLTQKCLDRYWSSKGHDDPEVLETLIYYLDGTICVITEIDITPFQVGNRIYSAMFVRFRPGHPKSQKDIGLNFIKAQECADDKFVWTYTSETFPMVQVN</sequence>
<dbReference type="EMBL" id="PKPP01001178">
    <property type="protein sequence ID" value="PWA84914.1"/>
    <property type="molecule type" value="Genomic_DNA"/>
</dbReference>
<gene>
    <name evidence="2" type="ORF">CTI12_AA153810</name>
</gene>
<feature type="region of interest" description="Disordered" evidence="1">
    <location>
        <begin position="1"/>
        <end position="78"/>
    </location>
</feature>
<evidence type="ECO:0000313" key="2">
    <source>
        <dbReference type="EMBL" id="PWA84914.1"/>
    </source>
</evidence>